<dbReference type="Gene3D" id="3.20.20.80">
    <property type="entry name" value="Glycosidases"/>
    <property type="match status" value="1"/>
</dbReference>
<accession>A0A6I5NAW7</accession>
<dbReference type="Gene3D" id="2.60.120.260">
    <property type="entry name" value="Galactose-binding domain-like"/>
    <property type="match status" value="1"/>
</dbReference>
<dbReference type="AlphaFoldDB" id="A0A6I5NAW7"/>
<evidence type="ECO:0000256" key="1">
    <source>
        <dbReference type="ARBA" id="ARBA00007401"/>
    </source>
</evidence>
<dbReference type="EMBL" id="VYSG01000001">
    <property type="protein sequence ID" value="NEG69590.1"/>
    <property type="molecule type" value="Genomic_DNA"/>
</dbReference>
<comment type="caution">
    <text evidence="7">The sequence shown here is derived from an EMBL/GenBank/DDBJ whole genome shotgun (WGS) entry which is preliminary data.</text>
</comment>
<feature type="domain" description="Glycosyl hydrolases family 2 sugar binding" evidence="6">
    <location>
        <begin position="34"/>
        <end position="162"/>
    </location>
</feature>
<evidence type="ECO:0000256" key="3">
    <source>
        <dbReference type="ARBA" id="ARBA00023295"/>
    </source>
</evidence>
<dbReference type="SUPFAM" id="SSF49303">
    <property type="entry name" value="beta-Galactosidase/glucuronidase domain"/>
    <property type="match status" value="1"/>
</dbReference>
<evidence type="ECO:0000259" key="5">
    <source>
        <dbReference type="Pfam" id="PF02836"/>
    </source>
</evidence>
<dbReference type="GO" id="GO:0004553">
    <property type="term" value="F:hydrolase activity, hydrolyzing O-glycosyl compounds"/>
    <property type="evidence" value="ECO:0007669"/>
    <property type="project" value="InterPro"/>
</dbReference>
<proteinExistence type="inferred from homology"/>
<evidence type="ECO:0000313" key="8">
    <source>
        <dbReference type="Proteomes" id="UP000469292"/>
    </source>
</evidence>
<reference evidence="7 8" key="1">
    <citation type="submission" date="2019-09" db="EMBL/GenBank/DDBJ databases">
        <title>Phylogenetic characterization of a novel taxon of the genus Bifidobacterium: Bifidobacterium choloepi sp. nov.</title>
        <authorList>
            <person name="Modesto M."/>
            <person name="Satti M."/>
        </authorList>
    </citation>
    <scope>NUCLEOTIDE SEQUENCE [LARGE SCALE GENOMIC DNA]</scope>
    <source>
        <strain evidence="7 8">BRDM6</strain>
    </source>
</reference>
<dbReference type="Pfam" id="PF02836">
    <property type="entry name" value="Glyco_hydro_2_C"/>
    <property type="match status" value="1"/>
</dbReference>
<dbReference type="GO" id="GO:0005975">
    <property type="term" value="P:carbohydrate metabolic process"/>
    <property type="evidence" value="ECO:0007669"/>
    <property type="project" value="InterPro"/>
</dbReference>
<dbReference type="InterPro" id="IPR006104">
    <property type="entry name" value="Glyco_hydro_2_N"/>
</dbReference>
<dbReference type="PANTHER" id="PTHR42732:SF3">
    <property type="entry name" value="HYDROLASE"/>
    <property type="match status" value="1"/>
</dbReference>
<dbReference type="InterPro" id="IPR008979">
    <property type="entry name" value="Galactose-bd-like_sf"/>
</dbReference>
<dbReference type="PANTHER" id="PTHR42732">
    <property type="entry name" value="BETA-GALACTOSIDASE"/>
    <property type="match status" value="1"/>
</dbReference>
<dbReference type="InterPro" id="IPR013783">
    <property type="entry name" value="Ig-like_fold"/>
</dbReference>
<dbReference type="Proteomes" id="UP000469292">
    <property type="component" value="Unassembled WGS sequence"/>
</dbReference>
<dbReference type="Pfam" id="PF02837">
    <property type="entry name" value="Glyco_hydro_2_N"/>
    <property type="match status" value="1"/>
</dbReference>
<evidence type="ECO:0000313" key="7">
    <source>
        <dbReference type="EMBL" id="NEG69590.1"/>
    </source>
</evidence>
<keyword evidence="2 7" id="KW-0378">Hydrolase</keyword>
<evidence type="ECO:0000259" key="4">
    <source>
        <dbReference type="Pfam" id="PF00703"/>
    </source>
</evidence>
<dbReference type="InterPro" id="IPR036156">
    <property type="entry name" value="Beta-gal/glucu_dom_sf"/>
</dbReference>
<dbReference type="Gene3D" id="2.60.40.10">
    <property type="entry name" value="Immunoglobulins"/>
    <property type="match status" value="1"/>
</dbReference>
<name>A0A6I5NAW7_9BIFI</name>
<keyword evidence="3" id="KW-0326">Glycosidase</keyword>
<feature type="domain" description="Glycoside hydrolase family 2 catalytic" evidence="5">
    <location>
        <begin position="330"/>
        <end position="556"/>
    </location>
</feature>
<sequence length="637" mass="70744">MTTTQAAAAPTIPPEIAERLKYPNPQCVRTNWVNLDGQWDFHIPPASATLPEHPGNNALDTDPATLAAADSVEFPEFDRTITVPYSYTFPKSGVSEDAYHPVVWYRRSFGLAVRPGKRYLLHFEAVDYACDVWINGHHVGSHRGGMTPFAFDVTPYLTASASGAVNASDDSSAKSSNEIVVKVVDFNRPDQPLGKQSWKDTNFACWYTRTIGIWQSVWIEEAGETYLESFTMTPHASDYRLSVDAAINNLKPAQLRYTVTFHGQPVTSGSVMCTGGRARFDIPMMDLSSPTGVWMWSPDMPFLYDVTFDVVVDGETTDSVSSYFGMRDISVDNGLVFLNDQKTYLKLVLNQGYYPDGGMTGTPDEFAADIATLKAMGFNGNRIHQKIEDHRMLYLCDALGFLATAEFPSGYEFGPALVDNIQRELPAYFAKHVNHPSVFAYVLMNESWGTMDIVHSKQQQDFVDSLYWQARAYDPSRLAIGNDGFEQVKTDLCTIHDYNDNAASLTAIYKGHEQDVKDGAPSPMSGRRSFCPGYSHQDVPFLMTEYGGVAYEPNGQRADSWGYGPRMASGDQVLAEIKALTEAVMTIDYCVGFCYTQATDVEQEVNGLMNHNHQPKFTPAQIHSIMDASHSVGYVTD</sequence>
<dbReference type="RefSeq" id="WP_163227138.1">
    <property type="nucleotide sequence ID" value="NZ_VYSG01000001.1"/>
</dbReference>
<dbReference type="InterPro" id="IPR051913">
    <property type="entry name" value="GH2_Domain-Containing"/>
</dbReference>
<dbReference type="InterPro" id="IPR017853">
    <property type="entry name" value="GH"/>
</dbReference>
<dbReference type="Pfam" id="PF00703">
    <property type="entry name" value="Glyco_hydro_2"/>
    <property type="match status" value="1"/>
</dbReference>
<dbReference type="InterPro" id="IPR006102">
    <property type="entry name" value="Ig-like_GH2"/>
</dbReference>
<protein>
    <submittedName>
        <fullName evidence="7">Glycoside hydrolase family 2</fullName>
    </submittedName>
</protein>
<feature type="domain" description="Glycoside hydrolase family 2 immunoglobulin-like beta-sandwich" evidence="4">
    <location>
        <begin position="225"/>
        <end position="327"/>
    </location>
</feature>
<gene>
    <name evidence="7" type="ORF">F6S87_02930</name>
</gene>
<organism evidence="7 8">
    <name type="scientific">Bifidobacterium choloepi</name>
    <dbReference type="NCBI Taxonomy" id="2614131"/>
    <lineage>
        <taxon>Bacteria</taxon>
        <taxon>Bacillati</taxon>
        <taxon>Actinomycetota</taxon>
        <taxon>Actinomycetes</taxon>
        <taxon>Bifidobacteriales</taxon>
        <taxon>Bifidobacteriaceae</taxon>
        <taxon>Bifidobacterium</taxon>
    </lineage>
</organism>
<comment type="similarity">
    <text evidence="1">Belongs to the glycosyl hydrolase 2 family.</text>
</comment>
<dbReference type="InterPro" id="IPR006103">
    <property type="entry name" value="Glyco_hydro_2_cat"/>
</dbReference>
<evidence type="ECO:0000259" key="6">
    <source>
        <dbReference type="Pfam" id="PF02837"/>
    </source>
</evidence>
<dbReference type="SUPFAM" id="SSF49785">
    <property type="entry name" value="Galactose-binding domain-like"/>
    <property type="match status" value="1"/>
</dbReference>
<keyword evidence="8" id="KW-1185">Reference proteome</keyword>
<dbReference type="SUPFAM" id="SSF51445">
    <property type="entry name" value="(Trans)glycosidases"/>
    <property type="match status" value="1"/>
</dbReference>
<evidence type="ECO:0000256" key="2">
    <source>
        <dbReference type="ARBA" id="ARBA00022801"/>
    </source>
</evidence>